<proteinExistence type="predicted"/>
<organism evidence="1 2">
    <name type="scientific">Hypoxylon rubiginosum</name>
    <dbReference type="NCBI Taxonomy" id="110542"/>
    <lineage>
        <taxon>Eukaryota</taxon>
        <taxon>Fungi</taxon>
        <taxon>Dikarya</taxon>
        <taxon>Ascomycota</taxon>
        <taxon>Pezizomycotina</taxon>
        <taxon>Sordariomycetes</taxon>
        <taxon>Xylariomycetidae</taxon>
        <taxon>Xylariales</taxon>
        <taxon>Hypoxylaceae</taxon>
        <taxon>Hypoxylon</taxon>
    </lineage>
</organism>
<reference evidence="1 2" key="1">
    <citation type="journal article" date="2022" name="New Phytol.">
        <title>Ecological generalism drives hyperdiversity of secondary metabolite gene clusters in xylarialean endophytes.</title>
        <authorList>
            <person name="Franco M.E.E."/>
            <person name="Wisecaver J.H."/>
            <person name="Arnold A.E."/>
            <person name="Ju Y.M."/>
            <person name="Slot J.C."/>
            <person name="Ahrendt S."/>
            <person name="Moore L.P."/>
            <person name="Eastman K.E."/>
            <person name="Scott K."/>
            <person name="Konkel Z."/>
            <person name="Mondo S.J."/>
            <person name="Kuo A."/>
            <person name="Hayes R.D."/>
            <person name="Haridas S."/>
            <person name="Andreopoulos B."/>
            <person name="Riley R."/>
            <person name="LaButti K."/>
            <person name="Pangilinan J."/>
            <person name="Lipzen A."/>
            <person name="Amirebrahimi M."/>
            <person name="Yan J."/>
            <person name="Adam C."/>
            <person name="Keymanesh K."/>
            <person name="Ng V."/>
            <person name="Louie K."/>
            <person name="Northen T."/>
            <person name="Drula E."/>
            <person name="Henrissat B."/>
            <person name="Hsieh H.M."/>
            <person name="Youens-Clark K."/>
            <person name="Lutzoni F."/>
            <person name="Miadlikowska J."/>
            <person name="Eastwood D.C."/>
            <person name="Hamelin R.C."/>
            <person name="Grigoriev I.V."/>
            <person name="U'Ren J.M."/>
        </authorList>
    </citation>
    <scope>NUCLEOTIDE SEQUENCE [LARGE SCALE GENOMIC DNA]</scope>
    <source>
        <strain evidence="1 2">CBS 119005</strain>
    </source>
</reference>
<comment type="caution">
    <text evidence="1">The sequence shown here is derived from an EMBL/GenBank/DDBJ whole genome shotgun (WGS) entry which is preliminary data.</text>
</comment>
<evidence type="ECO:0000313" key="1">
    <source>
        <dbReference type="EMBL" id="KAI4869001.1"/>
    </source>
</evidence>
<gene>
    <name evidence="1" type="ORF">F4820DRAFT_78574</name>
</gene>
<keyword evidence="2" id="KW-1185">Reference proteome</keyword>
<sequence>MLSFFWGLPLKEFPQSLRWHRLRGIKPRRRPDFPSWYKLNLMNGGSFERFDKAVDQPLSYVGIDDKILTVESVILRLEVRNEPFNNAYIQDTDFLLGVFYPQEYSSIRGLRTFGSGKAQLPLLASELWPPRMNYSAAAQWFGCVSSQG</sequence>
<name>A0ACB9ZAW8_9PEZI</name>
<accession>A0ACB9ZAW8</accession>
<dbReference type="Proteomes" id="UP001497700">
    <property type="component" value="Unassembled WGS sequence"/>
</dbReference>
<dbReference type="EMBL" id="MU393434">
    <property type="protein sequence ID" value="KAI4869001.1"/>
    <property type="molecule type" value="Genomic_DNA"/>
</dbReference>
<protein>
    <submittedName>
        <fullName evidence="1">Uncharacterized protein</fullName>
    </submittedName>
</protein>
<evidence type="ECO:0000313" key="2">
    <source>
        <dbReference type="Proteomes" id="UP001497700"/>
    </source>
</evidence>